<dbReference type="PATRIC" id="fig|685782.3.peg.544"/>
<gene>
    <name evidence="1" type="ORF">BARRO_70032</name>
    <name evidence="2" type="ORF">O99_00524</name>
</gene>
<sequence length="51" mass="6095">MTENFLQMYKDVYTIFAQNEEMALREECFLYRRGRHIIVIGFEGTDEEVAS</sequence>
<proteinExistence type="predicted"/>
<dbReference type="InterPro" id="IPR028082">
    <property type="entry name" value="Peripla_BP_I"/>
</dbReference>
<organism evidence="1">
    <name type="scientific">Bartonella rochalimae ATCC BAA-1498</name>
    <dbReference type="NCBI Taxonomy" id="685782"/>
    <lineage>
        <taxon>Bacteria</taxon>
        <taxon>Pseudomonadati</taxon>
        <taxon>Pseudomonadota</taxon>
        <taxon>Alphaproteobacteria</taxon>
        <taxon>Hyphomicrobiales</taxon>
        <taxon>Bartonellaceae</taxon>
        <taxon>Bartonella</taxon>
    </lineage>
</organism>
<reference evidence="2 3" key="2">
    <citation type="submission" date="2012-04" db="EMBL/GenBank/DDBJ databases">
        <title>The Genome Sequence of Bartonella rochalimae BMGH.</title>
        <authorList>
            <consortium name="The Broad Institute Genome Sequencing Platform"/>
            <consortium name="The Broad Institute Genome Sequencing Center for Infectious Disease"/>
            <person name="Feldgarden M."/>
            <person name="Kirby J."/>
            <person name="Kosoy M."/>
            <person name="Birtles R."/>
            <person name="Probert W.S."/>
            <person name="Chiaraviglio L."/>
            <person name="Walker B."/>
            <person name="Young S.K."/>
            <person name="Zeng Q."/>
            <person name="Gargeya S."/>
            <person name="Fitzgerald M."/>
            <person name="Haas B."/>
            <person name="Abouelleil A."/>
            <person name="Alvarado L."/>
            <person name="Arachchi H.M."/>
            <person name="Berlin A.M."/>
            <person name="Chapman S.B."/>
            <person name="Goldberg J."/>
            <person name="Griggs A."/>
            <person name="Gujja S."/>
            <person name="Hansen M."/>
            <person name="Howarth C."/>
            <person name="Imamovic A."/>
            <person name="Larimer J."/>
            <person name="McCowen C."/>
            <person name="Montmayeur A."/>
            <person name="Murphy C."/>
            <person name="Neiman D."/>
            <person name="Pearson M."/>
            <person name="Priest M."/>
            <person name="Roberts A."/>
            <person name="Saif S."/>
            <person name="Shea T."/>
            <person name="Sisk P."/>
            <person name="Sykes S."/>
            <person name="Wortman J."/>
            <person name="Nusbaum C."/>
            <person name="Birren B."/>
        </authorList>
    </citation>
    <scope>NUCLEOTIDE SEQUENCE [LARGE SCALE GENOMIC DNA]</scope>
    <source>
        <strain evidence="2 3">ATCC BAA-1498</strain>
    </source>
</reference>
<dbReference type="RefSeq" id="WP_153300824.1">
    <property type="nucleotide sequence ID" value="NZ_KL407337.1"/>
</dbReference>
<accession>E6YMP7</accession>
<dbReference type="OrthoDB" id="9813037at2"/>
<dbReference type="EMBL" id="AHPK01000003">
    <property type="protein sequence ID" value="KEC56625.1"/>
    <property type="molecule type" value="Genomic_DNA"/>
</dbReference>
<evidence type="ECO:0000313" key="2">
    <source>
        <dbReference type="EMBL" id="KEC56625.1"/>
    </source>
</evidence>
<evidence type="ECO:0000313" key="1">
    <source>
        <dbReference type="EMBL" id="CBI78135.1"/>
    </source>
</evidence>
<dbReference type="Gene3D" id="3.40.50.2300">
    <property type="match status" value="1"/>
</dbReference>
<reference evidence="1" key="1">
    <citation type="journal article" date="2011" name="PLoS Genet.">
        <title>Parallel evolution of a type IV secretion system in radiating lineages of the host-restricted bacterial pathogen Bartonella.</title>
        <authorList>
            <person name="Engel P."/>
            <person name="Salzburger W."/>
            <person name="Liesch M."/>
            <person name="Chang C.C."/>
            <person name="Maruyama S."/>
            <person name="Lanz C."/>
            <person name="Calteau A."/>
            <person name="Lajus A."/>
            <person name="Medigue C."/>
            <person name="Schuster S.C."/>
            <person name="Dehio C."/>
        </authorList>
    </citation>
    <scope>NUCLEOTIDE SEQUENCE</scope>
    <source>
        <strain evidence="1">ATCC BAA-1498</strain>
    </source>
</reference>
<dbReference type="EMBL" id="FN645461">
    <property type="protein sequence ID" value="CBI78135.1"/>
    <property type="molecule type" value="Genomic_DNA"/>
</dbReference>
<dbReference type="HOGENOM" id="CLU_3096015_0_0_5"/>
<evidence type="ECO:0000313" key="3">
    <source>
        <dbReference type="Proteomes" id="UP000027336"/>
    </source>
</evidence>
<dbReference type="Proteomes" id="UP000027336">
    <property type="component" value="Unassembled WGS sequence"/>
</dbReference>
<name>E6YMP7_9HYPH</name>
<dbReference type="SUPFAM" id="SSF53822">
    <property type="entry name" value="Periplasmic binding protein-like I"/>
    <property type="match status" value="1"/>
</dbReference>
<protein>
    <submittedName>
        <fullName evidence="1">D-ribose-binding periplasmic protein</fullName>
    </submittedName>
</protein>
<keyword evidence="3" id="KW-1185">Reference proteome</keyword>
<dbReference type="AlphaFoldDB" id="E6YMP7"/>